<dbReference type="InterPro" id="IPR000008">
    <property type="entry name" value="C2_dom"/>
</dbReference>
<dbReference type="SMART" id="SM00239">
    <property type="entry name" value="C2"/>
    <property type="match status" value="2"/>
</dbReference>
<dbReference type="GO" id="GO:0005886">
    <property type="term" value="C:plasma membrane"/>
    <property type="evidence" value="ECO:0007669"/>
    <property type="project" value="TreeGrafter"/>
</dbReference>
<name>A0AAV4B135_9GAST</name>
<evidence type="ECO:0000313" key="3">
    <source>
        <dbReference type="Proteomes" id="UP000735302"/>
    </source>
</evidence>
<dbReference type="InterPro" id="IPR010734">
    <property type="entry name" value="Copine_C"/>
</dbReference>
<dbReference type="PROSITE" id="PS50004">
    <property type="entry name" value="C2"/>
    <property type="match status" value="2"/>
</dbReference>
<evidence type="ECO:0000313" key="2">
    <source>
        <dbReference type="EMBL" id="GFO14211.1"/>
    </source>
</evidence>
<dbReference type="CDD" id="cd04048">
    <property type="entry name" value="C2A_Copine"/>
    <property type="match status" value="1"/>
</dbReference>
<dbReference type="CDD" id="cd04047">
    <property type="entry name" value="C2B_Copine"/>
    <property type="match status" value="1"/>
</dbReference>
<dbReference type="EMBL" id="BLXT01004533">
    <property type="protein sequence ID" value="GFO14211.1"/>
    <property type="molecule type" value="Genomic_DNA"/>
</dbReference>
<dbReference type="AlphaFoldDB" id="A0AAV4B135"/>
<dbReference type="Gene3D" id="2.60.40.150">
    <property type="entry name" value="C2 domain"/>
    <property type="match status" value="2"/>
</dbReference>
<comment type="caution">
    <text evidence="2">The sequence shown here is derived from an EMBL/GenBank/DDBJ whole genome shotgun (WGS) entry which is preliminary data.</text>
</comment>
<proteinExistence type="predicted"/>
<evidence type="ECO:0000259" key="1">
    <source>
        <dbReference type="PROSITE" id="PS50004"/>
    </source>
</evidence>
<dbReference type="PANTHER" id="PTHR10857:SF102">
    <property type="entry name" value="C2 DOMAIN-CONTAINING PROTEIN"/>
    <property type="match status" value="1"/>
</dbReference>
<sequence length="551" mass="63616">MSAINCHVETSVKCKNKERIRPNLWPEIVDLKISCTNLPRSHSSSNLQFCAVFYVHQWKDQYKEFARTELATGTSDPQFIKTIHVDYQFEAVQHIRVRIYEEDSSSSAEYLEDGDFLGQIECFLGQIVFNSFVSKPLSSRSGETLSDSFVTIRVQEQAQGCDYACMKFAAKKLENKDFLSKSDPFLEICRKRKNDRWQIIYRSPYVKDDLSPKWPPFVLPVRSIFGPDKTSPAKIRVYDWESNEEHELIGEAICNFEDFTMAQDSEFSWPCVNEEKKSKKKDCGKIILRSLQLYNEYSLINYLLHGVQFKITFGVDFTMRNIEHENPASDHFVSNYRINQYIEMLRSLGSVLEHYNAEKQLAAYGFGAEIEPDKCLSHDFPLNFDSTNPNCEGVEGLLEAYTSCRPKMRMRFPRNAGPILMKASQAAQMTQETQPYHYHLLFLLIRSDLDDLEEVRNELVKASHLPLSVIIVGIGEDDFENMKPFGEHDELLTASEGKDAARDNVQFARFHDFKFMMNGPEKLANFVLAKMPNQVTEYFKMLKIPPSHSLP</sequence>
<feature type="domain" description="C2" evidence="1">
    <location>
        <begin position="144"/>
        <end position="270"/>
    </location>
</feature>
<dbReference type="GO" id="GO:0071277">
    <property type="term" value="P:cellular response to calcium ion"/>
    <property type="evidence" value="ECO:0007669"/>
    <property type="project" value="TreeGrafter"/>
</dbReference>
<reference evidence="2 3" key="1">
    <citation type="journal article" date="2021" name="Elife">
        <title>Chloroplast acquisition without the gene transfer in kleptoplastic sea slugs, Plakobranchus ocellatus.</title>
        <authorList>
            <person name="Maeda T."/>
            <person name="Takahashi S."/>
            <person name="Yoshida T."/>
            <person name="Shimamura S."/>
            <person name="Takaki Y."/>
            <person name="Nagai Y."/>
            <person name="Toyoda A."/>
            <person name="Suzuki Y."/>
            <person name="Arimoto A."/>
            <person name="Ishii H."/>
            <person name="Satoh N."/>
            <person name="Nishiyama T."/>
            <person name="Hasebe M."/>
            <person name="Maruyama T."/>
            <person name="Minagawa J."/>
            <person name="Obokata J."/>
            <person name="Shigenobu S."/>
        </authorList>
    </citation>
    <scope>NUCLEOTIDE SEQUENCE [LARGE SCALE GENOMIC DNA]</scope>
</reference>
<organism evidence="2 3">
    <name type="scientific">Plakobranchus ocellatus</name>
    <dbReference type="NCBI Taxonomy" id="259542"/>
    <lineage>
        <taxon>Eukaryota</taxon>
        <taxon>Metazoa</taxon>
        <taxon>Spiralia</taxon>
        <taxon>Lophotrochozoa</taxon>
        <taxon>Mollusca</taxon>
        <taxon>Gastropoda</taxon>
        <taxon>Heterobranchia</taxon>
        <taxon>Euthyneura</taxon>
        <taxon>Panpulmonata</taxon>
        <taxon>Sacoglossa</taxon>
        <taxon>Placobranchoidea</taxon>
        <taxon>Plakobranchidae</taxon>
        <taxon>Plakobranchus</taxon>
    </lineage>
</organism>
<keyword evidence="3" id="KW-1185">Reference proteome</keyword>
<dbReference type="InterPro" id="IPR035892">
    <property type="entry name" value="C2_domain_sf"/>
</dbReference>
<dbReference type="InterPro" id="IPR045052">
    <property type="entry name" value="Copine"/>
</dbReference>
<gene>
    <name evidence="2" type="ORF">PoB_004071600</name>
</gene>
<accession>A0AAV4B135</accession>
<dbReference type="Pfam" id="PF00168">
    <property type="entry name" value="C2"/>
    <property type="match status" value="2"/>
</dbReference>
<dbReference type="PANTHER" id="PTHR10857">
    <property type="entry name" value="COPINE"/>
    <property type="match status" value="1"/>
</dbReference>
<dbReference type="SUPFAM" id="SSF49562">
    <property type="entry name" value="C2 domain (Calcium/lipid-binding domain, CaLB)"/>
    <property type="match status" value="2"/>
</dbReference>
<dbReference type="GO" id="GO:0005544">
    <property type="term" value="F:calcium-dependent phospholipid binding"/>
    <property type="evidence" value="ECO:0007669"/>
    <property type="project" value="InterPro"/>
</dbReference>
<dbReference type="InterPro" id="IPR037768">
    <property type="entry name" value="C2B_Copine"/>
</dbReference>
<dbReference type="Pfam" id="PF07002">
    <property type="entry name" value="Copine"/>
    <property type="match status" value="1"/>
</dbReference>
<feature type="domain" description="C2" evidence="1">
    <location>
        <begin position="9"/>
        <end position="137"/>
    </location>
</feature>
<dbReference type="Proteomes" id="UP000735302">
    <property type="component" value="Unassembled WGS sequence"/>
</dbReference>
<protein>
    <submittedName>
        <fullName evidence="2">Copine iv</fullName>
    </submittedName>
</protein>